<reference evidence="6" key="2">
    <citation type="submission" date="2025-09" db="UniProtKB">
        <authorList>
            <consortium name="Ensembl"/>
        </authorList>
    </citation>
    <scope>IDENTIFICATION</scope>
</reference>
<dbReference type="InterPro" id="IPR014722">
    <property type="entry name" value="Rib_uL2_dom2"/>
</dbReference>
<feature type="region of interest" description="Disordered" evidence="4">
    <location>
        <begin position="1002"/>
        <end position="1044"/>
    </location>
</feature>
<dbReference type="SUPFAM" id="SSF49785">
    <property type="entry name" value="Galactose-binding domain-like"/>
    <property type="match status" value="1"/>
</dbReference>
<dbReference type="Gene3D" id="2.30.30.30">
    <property type="match status" value="1"/>
</dbReference>
<dbReference type="PROSITE" id="PS51284">
    <property type="entry name" value="DOC"/>
    <property type="match status" value="1"/>
</dbReference>
<dbReference type="Ensembl" id="ENSLLET00000039675.1">
    <property type="protein sequence ID" value="ENSLLEP00000038178.1"/>
    <property type="gene ID" value="ENSLLEG00000024094.1"/>
</dbReference>
<evidence type="ECO:0000256" key="1">
    <source>
        <dbReference type="ARBA" id="ARBA00004496"/>
    </source>
</evidence>
<dbReference type="InterPro" id="IPR008979">
    <property type="entry name" value="Galactose-bd-like_sf"/>
</dbReference>
<dbReference type="Gene3D" id="2.60.120.260">
    <property type="entry name" value="Galactose-binding domain-like"/>
    <property type="match status" value="1"/>
</dbReference>
<keyword evidence="7" id="KW-1185">Reference proteome</keyword>
<keyword evidence="2" id="KW-0963">Cytoplasm</keyword>
<evidence type="ECO:0000313" key="7">
    <source>
        <dbReference type="Proteomes" id="UP000694569"/>
    </source>
</evidence>
<dbReference type="PANTHER" id="PTHR22771">
    <property type="entry name" value="CULLIN AND GALACTOSE-BINDING DOMAIN-CONTAINING"/>
    <property type="match status" value="1"/>
</dbReference>
<dbReference type="SUPFAM" id="SSF63748">
    <property type="entry name" value="Tudor/PWWP/MBT"/>
    <property type="match status" value="1"/>
</dbReference>
<dbReference type="AlphaFoldDB" id="A0A8C5QIB3"/>
<accession>A0A8C5QIB3</accession>
<evidence type="ECO:0000259" key="5">
    <source>
        <dbReference type="PROSITE" id="PS51284"/>
    </source>
</evidence>
<feature type="compositionally biased region" description="Pro residues" evidence="4">
    <location>
        <begin position="1035"/>
        <end position="1044"/>
    </location>
</feature>
<protein>
    <recommendedName>
        <fullName evidence="5">DOC domain-containing protein</fullName>
    </recommendedName>
</protein>
<dbReference type="Pfam" id="PF24742">
    <property type="entry name" value="ARM_CUL7_CUL9"/>
    <property type="match status" value="1"/>
</dbReference>
<dbReference type="InterPro" id="IPR021097">
    <property type="entry name" value="CPH_domain"/>
</dbReference>
<dbReference type="InterPro" id="IPR045093">
    <property type="entry name" value="Cullin"/>
</dbReference>
<sequence length="1044" mass="116679">MSVGERRNGNLLVQLGPKLQAQPEELLRQRWSPEGHAEYLIRWAVQSLEEAAGANAATSLTENKSTSILMWMSAEEVYSNCPTLLGKRKPEGSGVPEEKTSRAPDDGALREMREDVRMLVQRATRQMSQSSGPDASILNTIHVLSAYASIGSLAGVFKETGALDLLMKMLCNQEKQIRKNAGKMLRALASHDAGSRAHVLLSLSQQDGIEQHMDFEARYTLLQLFAETASSEEHCISFEGIHLPQIPGKQLFSLVKRYLCVTSLLDQLSTNQPDYGEKNRLQRQFDFSMAMGSLICELVRVMGWVSERPSESQPPSAHYHPRKQPGKPFMSPSDFPSRNGYVDYIQEALKPGMTVRMLEDYEEVSSGDEGVFRQSNNGMPPVQVLWRSTGRTYWVHWHMLEITGSGNQAAEEDNQDKACAGACVRGSRQACGWGVCPGLTLQSKSAGGLYTLPYLTASSCEDPATLRRDEWWELLFFIRRLEPQEHQDVYELLRQNQDGEVNLDEPALAHLSVSQDSAHKVLQVLAERCCGSVLTDLQNSHVYAKYLTCVRDGETQSPNSKTTSAETSQGAFASKKPKTEGSPKVENLGAPPESELSDLQLLNNLLLLEGLNTVELTEKTQGTAPVWRCCAWSRAIELLQEMVTFLHRLASSNKDCAVVMCRLGAKETLSKVLEKQSATILLAPELRDLLTDSEKYASLYQKMATSILAGCIQMVLGQIEEHRRSQQQINIPFFDVFLRNLCQGSSVEVKEDKCWEKIEVSSNSYRANKLTDGNPKSYWESTGATGSHYVNIYMHRGVIVRQLFITVALEDSSYMPARIVVMGGESPSSINTELNAVNIPSTAGRVLLLENLARFWPIVQIKIKRCQQGGIDTRVRGIEILGPKPTFWPVFKEQLCRRTFLFYTSRAHSWGQEICEKRETLLQLFGRLNRALSHEQVFAEHFLPDDEAAQAVGRTCWEALISPLVQSITTPGTAYNGTAHIHITRPLPDTYHTDITRPLPDANHTDITHITPTPPDTNHTDITRPLPDTNHRYNPTPPPTKSQI</sequence>
<comment type="subcellular location">
    <subcellularLocation>
        <location evidence="1">Cytoplasm</location>
    </subcellularLocation>
</comment>
<dbReference type="InterPro" id="IPR004939">
    <property type="entry name" value="APC_su10/DOC_dom"/>
</dbReference>
<evidence type="ECO:0000256" key="3">
    <source>
        <dbReference type="ARBA" id="ARBA00022786"/>
    </source>
</evidence>
<dbReference type="GO" id="GO:0005737">
    <property type="term" value="C:cytoplasm"/>
    <property type="evidence" value="ECO:0007669"/>
    <property type="project" value="UniProtKB-SubCell"/>
</dbReference>
<reference evidence="6" key="1">
    <citation type="submission" date="2025-08" db="UniProtKB">
        <authorList>
            <consortium name="Ensembl"/>
        </authorList>
    </citation>
    <scope>IDENTIFICATION</scope>
</reference>
<evidence type="ECO:0000256" key="2">
    <source>
        <dbReference type="ARBA" id="ARBA00022490"/>
    </source>
</evidence>
<keyword evidence="3" id="KW-0833">Ubl conjugation pathway</keyword>
<dbReference type="Proteomes" id="UP000694569">
    <property type="component" value="Unplaced"/>
</dbReference>
<organism evidence="6 7">
    <name type="scientific">Leptobrachium leishanense</name>
    <name type="common">Leishan spiny toad</name>
    <dbReference type="NCBI Taxonomy" id="445787"/>
    <lineage>
        <taxon>Eukaryota</taxon>
        <taxon>Metazoa</taxon>
        <taxon>Chordata</taxon>
        <taxon>Craniata</taxon>
        <taxon>Vertebrata</taxon>
        <taxon>Euteleostomi</taxon>
        <taxon>Amphibia</taxon>
        <taxon>Batrachia</taxon>
        <taxon>Anura</taxon>
        <taxon>Pelobatoidea</taxon>
        <taxon>Megophryidae</taxon>
        <taxon>Leptobrachium</taxon>
    </lineage>
</organism>
<dbReference type="GeneTree" id="ENSGT00940000153954"/>
<dbReference type="Pfam" id="PF23168">
    <property type="entry name" value="CUL7_CUL9_N"/>
    <property type="match status" value="1"/>
</dbReference>
<evidence type="ECO:0000256" key="4">
    <source>
        <dbReference type="SAM" id="MobiDB-lite"/>
    </source>
</evidence>
<dbReference type="SMART" id="SM01337">
    <property type="entry name" value="APC10"/>
    <property type="match status" value="1"/>
</dbReference>
<feature type="region of interest" description="Disordered" evidence="4">
    <location>
        <begin position="309"/>
        <end position="332"/>
    </location>
</feature>
<feature type="compositionally biased region" description="Polar residues" evidence="4">
    <location>
        <begin position="555"/>
        <end position="571"/>
    </location>
</feature>
<dbReference type="InterPro" id="IPR055486">
    <property type="entry name" value="CUL7/CUL9_N"/>
</dbReference>
<dbReference type="InterPro" id="IPR056405">
    <property type="entry name" value="ARM_CUL7_CUL9"/>
</dbReference>
<evidence type="ECO:0000313" key="6">
    <source>
        <dbReference type="Ensembl" id="ENSLLEP00000038178.1"/>
    </source>
</evidence>
<feature type="region of interest" description="Disordered" evidence="4">
    <location>
        <begin position="553"/>
        <end position="593"/>
    </location>
</feature>
<feature type="domain" description="DOC" evidence="5">
    <location>
        <begin position="728"/>
        <end position="907"/>
    </location>
</feature>
<proteinExistence type="predicted"/>
<dbReference type="PANTHER" id="PTHR22771:SF4">
    <property type="entry name" value="CULLIN 7-RELATED"/>
    <property type="match status" value="1"/>
</dbReference>
<dbReference type="Pfam" id="PF03256">
    <property type="entry name" value="ANAPC10"/>
    <property type="match status" value="1"/>
</dbReference>
<dbReference type="Pfam" id="PF11515">
    <property type="entry name" value="Cul7"/>
    <property type="match status" value="1"/>
</dbReference>
<name>A0A8C5QIB3_9ANUR</name>